<organism evidence="2 3">
    <name type="scientific">Blackberry yellow vein-associated virus</name>
    <dbReference type="NCBI Taxonomy" id="404196"/>
    <lineage>
        <taxon>Viruses</taxon>
        <taxon>Riboviria</taxon>
        <taxon>Orthornavirae</taxon>
        <taxon>Kitrinoviricota</taxon>
        <taxon>Alsuviricetes</taxon>
        <taxon>Martellivirales</taxon>
        <taxon>Closteroviridae</taxon>
        <taxon>Crinivirus</taxon>
        <taxon>Crinivirus rubi</taxon>
    </lineage>
</organism>
<protein>
    <submittedName>
        <fullName evidence="2">p5</fullName>
    </submittedName>
</protein>
<keyword evidence="1" id="KW-0472">Membrane</keyword>
<dbReference type="RefSeq" id="YP_227358.1">
    <property type="nucleotide sequence ID" value="NC_006963.2"/>
</dbReference>
<reference evidence="2 3" key="1">
    <citation type="journal article" date="2005" name="J. Virol. Methods">
        <title>The use of reverse transcriptase for efficient first- and second-strand cDNA synthesis from single- and double-stranded RNA templates.</title>
        <authorList>
            <person name="Tzanetakis I.E."/>
            <person name="Keller K.E."/>
            <person name="Martin R.R."/>
        </authorList>
    </citation>
    <scope>NUCLEOTIDE SEQUENCE [LARGE SCALE GENOMIC DNA]</scope>
</reference>
<reference evidence="2 3" key="2">
    <citation type="journal article" date="2006" name="Virus Res.">
        <title>Nucleotide sequence of Blackberry yellow vein associated virus, a novel member of the Closteroviridae.</title>
        <authorList>
            <person name="Tzanetakis I.E."/>
            <person name="Susaimuthu J."/>
            <person name="Gergerich R.C."/>
            <person name="Martin R.R."/>
        </authorList>
    </citation>
    <scope>NUCLEOTIDE SEQUENCE [LARGE SCALE GENOMIC DNA]</scope>
</reference>
<dbReference type="Proteomes" id="UP000201450">
    <property type="component" value="Genome"/>
</dbReference>
<dbReference type="EMBL" id="AY776335">
    <property type="protein sequence ID" value="AAV40964.1"/>
    <property type="molecule type" value="Genomic_RNA"/>
</dbReference>
<keyword evidence="3" id="KW-1185">Reference proteome</keyword>
<keyword evidence="1" id="KW-0812">Transmembrane</keyword>
<dbReference type="KEGG" id="vg:5076821"/>
<keyword evidence="1" id="KW-1133">Transmembrane helix</keyword>
<name>Q5ICV3_9CLOS</name>
<evidence type="ECO:0000313" key="2">
    <source>
        <dbReference type="EMBL" id="AAV40964.1"/>
    </source>
</evidence>
<dbReference type="GeneID" id="5076821"/>
<feature type="transmembrane region" description="Helical" evidence="1">
    <location>
        <begin position="22"/>
        <end position="42"/>
    </location>
</feature>
<sequence length="45" mass="5342">MRLSLVCLLVSSRPFWSVSPLVFTFFCFVFFPFSHFSLFLLFESL</sequence>
<evidence type="ECO:0000256" key="1">
    <source>
        <dbReference type="SAM" id="Phobius"/>
    </source>
</evidence>
<proteinExistence type="predicted"/>
<accession>Q5ICV3</accession>
<evidence type="ECO:0000313" key="3">
    <source>
        <dbReference type="Proteomes" id="UP000201450"/>
    </source>
</evidence>